<reference evidence="1 2" key="1">
    <citation type="submission" date="2015-04" db="EMBL/GenBank/DDBJ databases">
        <authorList>
            <person name="Syromyatnikov M.Y."/>
            <person name="Popov V.N."/>
        </authorList>
    </citation>
    <scope>NUCLEOTIDE SEQUENCE [LARGE SCALE GENOMIC DNA]</scope>
</reference>
<keyword evidence="2" id="KW-1185">Reference proteome</keyword>
<dbReference type="Proteomes" id="UP000183832">
    <property type="component" value="Unassembled WGS sequence"/>
</dbReference>
<dbReference type="EMBL" id="CVRI01000047">
    <property type="protein sequence ID" value="CRK98155.1"/>
    <property type="molecule type" value="Genomic_DNA"/>
</dbReference>
<sequence length="36" mass="3875">MLAAPPINSETPTPKVIFVPTGLSYQNFIAKGRSID</sequence>
<evidence type="ECO:0000313" key="1">
    <source>
        <dbReference type="EMBL" id="CRK98155.1"/>
    </source>
</evidence>
<organism evidence="1 2">
    <name type="scientific">Clunio marinus</name>
    <dbReference type="NCBI Taxonomy" id="568069"/>
    <lineage>
        <taxon>Eukaryota</taxon>
        <taxon>Metazoa</taxon>
        <taxon>Ecdysozoa</taxon>
        <taxon>Arthropoda</taxon>
        <taxon>Hexapoda</taxon>
        <taxon>Insecta</taxon>
        <taxon>Pterygota</taxon>
        <taxon>Neoptera</taxon>
        <taxon>Endopterygota</taxon>
        <taxon>Diptera</taxon>
        <taxon>Nematocera</taxon>
        <taxon>Chironomoidea</taxon>
        <taxon>Chironomidae</taxon>
        <taxon>Clunio</taxon>
    </lineage>
</organism>
<proteinExistence type="predicted"/>
<dbReference type="AlphaFoldDB" id="A0A1J1ID64"/>
<protein>
    <submittedName>
        <fullName evidence="1">CLUMA_CG011522, isoform A</fullName>
    </submittedName>
</protein>
<evidence type="ECO:0000313" key="2">
    <source>
        <dbReference type="Proteomes" id="UP000183832"/>
    </source>
</evidence>
<gene>
    <name evidence="1" type="ORF">CLUMA_CG011522</name>
</gene>
<accession>A0A1J1ID64</accession>
<name>A0A1J1ID64_9DIPT</name>